<evidence type="ECO:0000313" key="3">
    <source>
        <dbReference type="Proteomes" id="UP001161390"/>
    </source>
</evidence>
<keyword evidence="1" id="KW-0732">Signal</keyword>
<keyword evidence="3" id="KW-1185">Reference proteome</keyword>
<accession>A0ABQ5V4L2</accession>
<organism evidence="2 3">
    <name type="scientific">Algimonas porphyrae</name>
    <dbReference type="NCBI Taxonomy" id="1128113"/>
    <lineage>
        <taxon>Bacteria</taxon>
        <taxon>Pseudomonadati</taxon>
        <taxon>Pseudomonadota</taxon>
        <taxon>Alphaproteobacteria</taxon>
        <taxon>Maricaulales</taxon>
        <taxon>Robiginitomaculaceae</taxon>
        <taxon>Algimonas</taxon>
    </lineage>
</organism>
<sequence>MLVGTSTRRTAGPIHTAAIIAGAALLILMSAAPTFAQDDKITADLQSIPQPVQPSASDGLTLNLASGSVDPMGRFDLDIPNLDMPNLNLPVDAVGSTLFRLDLSNPACLSGTSTCDRRTDSIDLGLSPYITAKKDSGIDLVLRPRASFRFDDNSSSALVGAVVEIGEDLRRGSDFKTNTWYLFAGADAEALTFSPDGISQLSSGQFHLQDRIIVGDAQAGLGYRIGDADVSLSYLRREAQAEGFSYNEDAAALSFTWKR</sequence>
<reference evidence="2" key="2">
    <citation type="submission" date="2023-01" db="EMBL/GenBank/DDBJ databases">
        <title>Draft genome sequence of Algimonas porphyrae strain NBRC 108216.</title>
        <authorList>
            <person name="Sun Q."/>
            <person name="Mori K."/>
        </authorList>
    </citation>
    <scope>NUCLEOTIDE SEQUENCE</scope>
    <source>
        <strain evidence="2">NBRC 108216</strain>
    </source>
</reference>
<feature type="signal peptide" evidence="1">
    <location>
        <begin position="1"/>
        <end position="36"/>
    </location>
</feature>
<proteinExistence type="predicted"/>
<protein>
    <submittedName>
        <fullName evidence="2">Uncharacterized protein</fullName>
    </submittedName>
</protein>
<feature type="chain" id="PRO_5046693508" evidence="1">
    <location>
        <begin position="37"/>
        <end position="259"/>
    </location>
</feature>
<dbReference type="EMBL" id="BSNJ01000008">
    <property type="protein sequence ID" value="GLQ22015.1"/>
    <property type="molecule type" value="Genomic_DNA"/>
</dbReference>
<gene>
    <name evidence="2" type="ORF">GCM10007854_29700</name>
</gene>
<dbReference type="Proteomes" id="UP001161390">
    <property type="component" value="Unassembled WGS sequence"/>
</dbReference>
<reference evidence="2" key="1">
    <citation type="journal article" date="2014" name="Int. J. Syst. Evol. Microbiol.">
        <title>Complete genome of a new Firmicutes species belonging to the dominant human colonic microbiota ('Ruminococcus bicirculans') reveals two chromosomes and a selective capacity to utilize plant glucans.</title>
        <authorList>
            <consortium name="NISC Comparative Sequencing Program"/>
            <person name="Wegmann U."/>
            <person name="Louis P."/>
            <person name="Goesmann A."/>
            <person name="Henrissat B."/>
            <person name="Duncan S.H."/>
            <person name="Flint H.J."/>
        </authorList>
    </citation>
    <scope>NUCLEOTIDE SEQUENCE</scope>
    <source>
        <strain evidence="2">NBRC 108216</strain>
    </source>
</reference>
<comment type="caution">
    <text evidence="2">The sequence shown here is derived from an EMBL/GenBank/DDBJ whole genome shotgun (WGS) entry which is preliminary data.</text>
</comment>
<evidence type="ECO:0000313" key="2">
    <source>
        <dbReference type="EMBL" id="GLQ22015.1"/>
    </source>
</evidence>
<dbReference type="RefSeq" id="WP_284374161.1">
    <property type="nucleotide sequence ID" value="NZ_BSNJ01000008.1"/>
</dbReference>
<name>A0ABQ5V4L2_9PROT</name>
<evidence type="ECO:0000256" key="1">
    <source>
        <dbReference type="SAM" id="SignalP"/>
    </source>
</evidence>